<feature type="compositionally biased region" description="Gly residues" evidence="1">
    <location>
        <begin position="236"/>
        <end position="256"/>
    </location>
</feature>
<dbReference type="Proteomes" id="UP000215002">
    <property type="component" value="Chromosome"/>
</dbReference>
<dbReference type="Gene3D" id="2.60.40.1190">
    <property type="match status" value="1"/>
</dbReference>
<dbReference type="RefSeq" id="WP_094572587.1">
    <property type="nucleotide sequence ID" value="NZ_CP022743.1"/>
</dbReference>
<dbReference type="EMBL" id="CP022743">
    <property type="protein sequence ID" value="ASU36586.1"/>
    <property type="molecule type" value="Genomic_DNA"/>
</dbReference>
<keyword evidence="3" id="KW-1185">Reference proteome</keyword>
<accession>A0A223P3D2</accession>
<reference evidence="2 3" key="1">
    <citation type="submission" date="2017-08" db="EMBL/GenBank/DDBJ databases">
        <title>Complete genome sequence of Mucilaginibacter sp. strain BJC16-A31.</title>
        <authorList>
            <consortium name="Henan University of Science and Technology"/>
            <person name="You X."/>
        </authorList>
    </citation>
    <scope>NUCLEOTIDE SEQUENCE [LARGE SCALE GENOMIC DNA]</scope>
    <source>
        <strain evidence="2 3">BJC16-A31</strain>
    </source>
</reference>
<evidence type="ECO:0000313" key="3">
    <source>
        <dbReference type="Proteomes" id="UP000215002"/>
    </source>
</evidence>
<gene>
    <name evidence="2" type="ORF">MuYL_4703</name>
</gene>
<proteinExistence type="predicted"/>
<dbReference type="KEGG" id="muc:MuYL_4703"/>
<dbReference type="AlphaFoldDB" id="A0A223P3D2"/>
<name>A0A223P3D2_9SPHI</name>
<evidence type="ECO:0000313" key="2">
    <source>
        <dbReference type="EMBL" id="ASU36586.1"/>
    </source>
</evidence>
<protein>
    <submittedName>
        <fullName evidence="2">Uncharacterized protein</fullName>
    </submittedName>
</protein>
<feature type="region of interest" description="Disordered" evidence="1">
    <location>
        <begin position="217"/>
        <end position="264"/>
    </location>
</feature>
<sequence length="278" mass="30146">MKAYLPYFAFTILIQISAIKLSNAQSTATGTLQAPPNNITINGSIKEWGDSLRYFNTEKHINYALANDKENLYMAIRVNDRSEQARIIKAGVTLSINTRGKKKESFSITFPLNTGEGGPILNPLKDDGGDITKEERDELKQAVLTSLRGIKVVGFKDIEGDMITTSNTYGIKTAIDYDDKGYLICEAAIPLKLLHSEDAIKTEWAFNLKINGIIRPAAPEGEGRENGGGRGERGGGGRGGHGGGRGSRGGNIGGGADQADRNSLSKSEDFWEKFYLAK</sequence>
<organism evidence="2 3">
    <name type="scientific">Mucilaginibacter xinganensis</name>
    <dbReference type="NCBI Taxonomy" id="1234841"/>
    <lineage>
        <taxon>Bacteria</taxon>
        <taxon>Pseudomonadati</taxon>
        <taxon>Bacteroidota</taxon>
        <taxon>Sphingobacteriia</taxon>
        <taxon>Sphingobacteriales</taxon>
        <taxon>Sphingobacteriaceae</taxon>
        <taxon>Mucilaginibacter</taxon>
    </lineage>
</organism>
<feature type="compositionally biased region" description="Basic and acidic residues" evidence="1">
    <location>
        <begin position="221"/>
        <end position="235"/>
    </location>
</feature>
<evidence type="ECO:0000256" key="1">
    <source>
        <dbReference type="SAM" id="MobiDB-lite"/>
    </source>
</evidence>